<dbReference type="AlphaFoldDB" id="A0A497YCH9"/>
<reference evidence="7 8" key="1">
    <citation type="submission" date="2018-10" db="EMBL/GenBank/DDBJ databases">
        <title>Genomic Encyclopedia of Type Strains, Phase IV (KMG-IV): sequencing the most valuable type-strain genomes for metagenomic binning, comparative biology and taxonomic classification.</title>
        <authorList>
            <person name="Goeker M."/>
        </authorList>
    </citation>
    <scope>NUCLEOTIDE SEQUENCE [LARGE SCALE GENOMIC DNA]</scope>
    <source>
        <strain evidence="7 8">DSM 20549</strain>
    </source>
</reference>
<keyword evidence="3 6" id="KW-0812">Transmembrane</keyword>
<dbReference type="InterPro" id="IPR007383">
    <property type="entry name" value="DUF445"/>
</dbReference>
<keyword evidence="8" id="KW-1185">Reference proteome</keyword>
<dbReference type="PANTHER" id="PTHR35791">
    <property type="entry name" value="UPF0754 MEMBRANE PROTEIN YHEB"/>
    <property type="match status" value="1"/>
</dbReference>
<accession>A0A497YCH9</accession>
<gene>
    <name evidence="7" type="ORF">DFR62_2938</name>
</gene>
<dbReference type="Proteomes" id="UP000280791">
    <property type="component" value="Unassembled WGS sequence"/>
</dbReference>
<evidence type="ECO:0000313" key="7">
    <source>
        <dbReference type="EMBL" id="RLJ85239.1"/>
    </source>
</evidence>
<name>A0A497YCH9_9BACL</name>
<proteinExistence type="inferred from homology"/>
<comment type="subcellular location">
    <subcellularLocation>
        <location evidence="1">Endomembrane system</location>
    </subcellularLocation>
</comment>
<comment type="similarity">
    <text evidence="2">Belongs to the UPF0754 family.</text>
</comment>
<dbReference type="GO" id="GO:0012505">
    <property type="term" value="C:endomembrane system"/>
    <property type="evidence" value="ECO:0007669"/>
    <property type="project" value="UniProtKB-SubCell"/>
</dbReference>
<feature type="transmembrane region" description="Helical" evidence="6">
    <location>
        <begin position="6"/>
        <end position="26"/>
    </location>
</feature>
<feature type="transmembrane region" description="Helical" evidence="6">
    <location>
        <begin position="357"/>
        <end position="379"/>
    </location>
</feature>
<evidence type="ECO:0000256" key="6">
    <source>
        <dbReference type="SAM" id="Phobius"/>
    </source>
</evidence>
<evidence type="ECO:0000313" key="8">
    <source>
        <dbReference type="Proteomes" id="UP000280791"/>
    </source>
</evidence>
<organism evidence="7 8">
    <name type="scientific">Planococcus citreus</name>
    <dbReference type="NCBI Taxonomy" id="1373"/>
    <lineage>
        <taxon>Bacteria</taxon>
        <taxon>Bacillati</taxon>
        <taxon>Bacillota</taxon>
        <taxon>Bacilli</taxon>
        <taxon>Bacillales</taxon>
        <taxon>Caryophanaceae</taxon>
        <taxon>Planococcus</taxon>
    </lineage>
</organism>
<keyword evidence="5 6" id="KW-0472">Membrane</keyword>
<dbReference type="PANTHER" id="PTHR35791:SF1">
    <property type="entry name" value="UPF0754 MEMBRANE PROTEIN YHEB"/>
    <property type="match status" value="1"/>
</dbReference>
<dbReference type="RefSeq" id="WP_241663040.1">
    <property type="nucleotide sequence ID" value="NZ_QBEW01000004.1"/>
</dbReference>
<dbReference type="EMBL" id="RCCP01000005">
    <property type="protein sequence ID" value="RLJ85239.1"/>
    <property type="molecule type" value="Genomic_DNA"/>
</dbReference>
<protein>
    <submittedName>
        <fullName evidence="7">Uncharacterized membrane protein YheB (UPF0754 family)</fullName>
    </submittedName>
</protein>
<evidence type="ECO:0000256" key="1">
    <source>
        <dbReference type="ARBA" id="ARBA00004308"/>
    </source>
</evidence>
<evidence type="ECO:0000256" key="2">
    <source>
        <dbReference type="ARBA" id="ARBA00008053"/>
    </source>
</evidence>
<keyword evidence="4 6" id="KW-1133">Transmembrane helix</keyword>
<evidence type="ECO:0000256" key="5">
    <source>
        <dbReference type="ARBA" id="ARBA00023136"/>
    </source>
</evidence>
<dbReference type="Pfam" id="PF04286">
    <property type="entry name" value="DUF445"/>
    <property type="match status" value="1"/>
</dbReference>
<comment type="caution">
    <text evidence="7">The sequence shown here is derived from an EMBL/GenBank/DDBJ whole genome shotgun (WGS) entry which is preliminary data.</text>
</comment>
<sequence>MNILLTLMLMALIGALIGGMTNHLAIKMLFWPYEAKYIGKFRLPFTPGLIPKRRDELSRQLGRTVVEHLLTPETFKKRFFNEAMHKKTENWLNRQLDLHLFSSPRTFNEWLDLANQKGVDRKLEAKLDGLVDRNRDAIDDYIAGKTVRELLPDAWKPGIEEKIFGGVKYAIDRGSDYFASPAGRQTVKSLLDEFLVSRGRFGNVLHNLFGDSQSITNKTQSEIIKFLNSPKTFELLGTLAFREWEKLQDKRADELLKEFDAEPAIAAIKQYVRDQARISARLDASLAETWPRGLEWTSVNITPLITDFAFEMGEQKLEETILKIDMENMVRQQVDSLPLSRLEELVLGISRREFKMITVLGAFLGGFIGILQGLLVTVLNLG</sequence>
<evidence type="ECO:0000256" key="3">
    <source>
        <dbReference type="ARBA" id="ARBA00022692"/>
    </source>
</evidence>
<evidence type="ECO:0000256" key="4">
    <source>
        <dbReference type="ARBA" id="ARBA00022989"/>
    </source>
</evidence>